<accession>A0ACB9FRV6</accession>
<protein>
    <submittedName>
        <fullName evidence="1">Uncharacterized protein</fullName>
    </submittedName>
</protein>
<gene>
    <name evidence="1" type="ORF">L1987_48168</name>
</gene>
<comment type="caution">
    <text evidence="1">The sequence shown here is derived from an EMBL/GenBank/DDBJ whole genome shotgun (WGS) entry which is preliminary data.</text>
</comment>
<name>A0ACB9FRV6_9ASTR</name>
<dbReference type="Proteomes" id="UP001056120">
    <property type="component" value="Linkage Group LG16"/>
</dbReference>
<evidence type="ECO:0000313" key="1">
    <source>
        <dbReference type="EMBL" id="KAI3773638.1"/>
    </source>
</evidence>
<keyword evidence="2" id="KW-1185">Reference proteome</keyword>
<reference evidence="1 2" key="2">
    <citation type="journal article" date="2022" name="Mol. Ecol. Resour.">
        <title>The genomes of chicory, endive, great burdock and yacon provide insights into Asteraceae paleo-polyploidization history and plant inulin production.</title>
        <authorList>
            <person name="Fan W."/>
            <person name="Wang S."/>
            <person name="Wang H."/>
            <person name="Wang A."/>
            <person name="Jiang F."/>
            <person name="Liu H."/>
            <person name="Zhao H."/>
            <person name="Xu D."/>
            <person name="Zhang Y."/>
        </authorList>
    </citation>
    <scope>NUCLEOTIDE SEQUENCE [LARGE SCALE GENOMIC DNA]</scope>
    <source>
        <strain evidence="2">cv. Yunnan</strain>
        <tissue evidence="1">Leaves</tissue>
    </source>
</reference>
<dbReference type="EMBL" id="CM042033">
    <property type="protein sequence ID" value="KAI3773638.1"/>
    <property type="molecule type" value="Genomic_DNA"/>
</dbReference>
<sequence length="183" mass="20334">MTESSASTTYHPTLNLITAASNVITVSVDYRLAPEYPIPTPYEEQSRESSGANIAHSMAILVGLNPINVNLKGVIMLQPYFQGKDPIGPELGKDRDFKALADLMWKLAGRGRIGLDDPLLNPAMDPLISDFGCSKILLRVAEKDKFTVRSLNYKKDMEKSGWNGRVELMESKGERHGFFLFNT</sequence>
<proteinExistence type="predicted"/>
<organism evidence="1 2">
    <name type="scientific">Smallanthus sonchifolius</name>
    <dbReference type="NCBI Taxonomy" id="185202"/>
    <lineage>
        <taxon>Eukaryota</taxon>
        <taxon>Viridiplantae</taxon>
        <taxon>Streptophyta</taxon>
        <taxon>Embryophyta</taxon>
        <taxon>Tracheophyta</taxon>
        <taxon>Spermatophyta</taxon>
        <taxon>Magnoliopsida</taxon>
        <taxon>eudicotyledons</taxon>
        <taxon>Gunneridae</taxon>
        <taxon>Pentapetalae</taxon>
        <taxon>asterids</taxon>
        <taxon>campanulids</taxon>
        <taxon>Asterales</taxon>
        <taxon>Asteraceae</taxon>
        <taxon>Asteroideae</taxon>
        <taxon>Heliantheae alliance</taxon>
        <taxon>Millerieae</taxon>
        <taxon>Smallanthus</taxon>
    </lineage>
</organism>
<evidence type="ECO:0000313" key="2">
    <source>
        <dbReference type="Proteomes" id="UP001056120"/>
    </source>
</evidence>
<reference evidence="2" key="1">
    <citation type="journal article" date="2022" name="Mol. Ecol. Resour.">
        <title>The genomes of chicory, endive, great burdock and yacon provide insights into Asteraceae palaeo-polyploidization history and plant inulin production.</title>
        <authorList>
            <person name="Fan W."/>
            <person name="Wang S."/>
            <person name="Wang H."/>
            <person name="Wang A."/>
            <person name="Jiang F."/>
            <person name="Liu H."/>
            <person name="Zhao H."/>
            <person name="Xu D."/>
            <person name="Zhang Y."/>
        </authorList>
    </citation>
    <scope>NUCLEOTIDE SEQUENCE [LARGE SCALE GENOMIC DNA]</scope>
    <source>
        <strain evidence="2">cv. Yunnan</strain>
    </source>
</reference>